<protein>
    <submittedName>
        <fullName evidence="1">Uncharacterized protein</fullName>
    </submittedName>
</protein>
<comment type="caution">
    <text evidence="1">The sequence shown here is derived from an EMBL/GenBank/DDBJ whole genome shotgun (WGS) entry which is preliminary data.</text>
</comment>
<name>A0A9X2ZFK9_9FLAO</name>
<organism evidence="1 2">
    <name type="scientific">Flavobacterium shii</name>
    <dbReference type="NCBI Taxonomy" id="2987687"/>
    <lineage>
        <taxon>Bacteria</taxon>
        <taxon>Pseudomonadati</taxon>
        <taxon>Bacteroidota</taxon>
        <taxon>Flavobacteriia</taxon>
        <taxon>Flavobacteriales</taxon>
        <taxon>Flavobacteriaceae</taxon>
        <taxon>Flavobacterium</taxon>
    </lineage>
</organism>
<dbReference type="RefSeq" id="WP_264208312.1">
    <property type="nucleotide sequence ID" value="NZ_JAOZEW010000030.1"/>
</dbReference>
<dbReference type="EMBL" id="JAOZEW010000030">
    <property type="protein sequence ID" value="MCV9930234.1"/>
    <property type="molecule type" value="Genomic_DNA"/>
</dbReference>
<evidence type="ECO:0000313" key="1">
    <source>
        <dbReference type="EMBL" id="MCV9930234.1"/>
    </source>
</evidence>
<reference evidence="1" key="1">
    <citation type="submission" date="2022-10" db="EMBL/GenBank/DDBJ databases">
        <title>Two novel species of Flavobacterium.</title>
        <authorList>
            <person name="Liu Q."/>
            <person name="Xin Y.-H."/>
        </authorList>
    </citation>
    <scope>NUCLEOTIDE SEQUENCE</scope>
    <source>
        <strain evidence="1">LS1R49</strain>
    </source>
</reference>
<sequence length="76" mass="7992">MKFNLDSVEFLSKDEMKMIGGGNYITIRCKGGGGASTSGSTMSQAKAYAASLCSGEYIIIEVGVEAPYEAPIFIGE</sequence>
<accession>A0A9X2ZFK9</accession>
<dbReference type="AlphaFoldDB" id="A0A9X2ZFK9"/>
<proteinExistence type="predicted"/>
<keyword evidence="2" id="KW-1185">Reference proteome</keyword>
<gene>
    <name evidence="1" type="ORF">OIU83_21425</name>
</gene>
<evidence type="ECO:0000313" key="2">
    <source>
        <dbReference type="Proteomes" id="UP001151079"/>
    </source>
</evidence>
<dbReference type="Proteomes" id="UP001151079">
    <property type="component" value="Unassembled WGS sequence"/>
</dbReference>